<dbReference type="Gene3D" id="3.30.740.10">
    <property type="entry name" value="Protein Inhibitor Of Neuronal Nitric Oxide Synthase"/>
    <property type="match status" value="1"/>
</dbReference>
<keyword evidence="1" id="KW-0206">Cytoskeleton</keyword>
<reference evidence="2" key="1">
    <citation type="submission" date="2021-01" db="EMBL/GenBank/DDBJ databases">
        <authorList>
            <person name="Corre E."/>
            <person name="Pelletier E."/>
            <person name="Niang G."/>
            <person name="Scheremetjew M."/>
            <person name="Finn R."/>
            <person name="Kale V."/>
            <person name="Holt S."/>
            <person name="Cochrane G."/>
            <person name="Meng A."/>
            <person name="Brown T."/>
            <person name="Cohen L."/>
        </authorList>
    </citation>
    <scope>NUCLEOTIDE SEQUENCE</scope>
    <source>
        <strain evidence="2">NIES-381</strain>
    </source>
</reference>
<keyword evidence="1" id="KW-0505">Motor protein</keyword>
<comment type="subcellular location">
    <subcellularLocation>
        <location evidence="1">Cytoplasm</location>
        <location evidence="1">Cytoskeleton</location>
    </subcellularLocation>
</comment>
<dbReference type="GO" id="GO:0005868">
    <property type="term" value="C:cytoplasmic dynein complex"/>
    <property type="evidence" value="ECO:0007669"/>
    <property type="project" value="TreeGrafter"/>
</dbReference>
<keyword evidence="1" id="KW-0963">Cytoplasm</keyword>
<organism evidence="2">
    <name type="scientific">Eutreptiella gymnastica</name>
    <dbReference type="NCBI Taxonomy" id="73025"/>
    <lineage>
        <taxon>Eukaryota</taxon>
        <taxon>Discoba</taxon>
        <taxon>Euglenozoa</taxon>
        <taxon>Euglenida</taxon>
        <taxon>Spirocuta</taxon>
        <taxon>Euglenophyceae</taxon>
        <taxon>Eutreptiales</taxon>
        <taxon>Eutreptiaceae</taxon>
        <taxon>Eutreptiella</taxon>
    </lineage>
</organism>
<proteinExistence type="inferred from homology"/>
<dbReference type="Pfam" id="PF01221">
    <property type="entry name" value="Dynein_light"/>
    <property type="match status" value="1"/>
</dbReference>
<dbReference type="EMBL" id="HBGA01136225">
    <property type="protein sequence ID" value="CAD9039314.1"/>
    <property type="molecule type" value="Transcribed_RNA"/>
</dbReference>
<dbReference type="SMART" id="SM01375">
    <property type="entry name" value="Dynein_light"/>
    <property type="match status" value="1"/>
</dbReference>
<dbReference type="FunFam" id="3.30.740.10:FF:000006">
    <property type="entry name" value="Dynein light chain"/>
    <property type="match status" value="1"/>
</dbReference>
<gene>
    <name evidence="2" type="ORF">EGYM00392_LOCUS50479</name>
</gene>
<name>A0A7S1NSA7_9EUGL</name>
<dbReference type="PANTHER" id="PTHR11886:SF60">
    <property type="entry name" value="DYNEIN LIGHT CHAIN"/>
    <property type="match status" value="1"/>
</dbReference>
<dbReference type="InterPro" id="IPR037177">
    <property type="entry name" value="DLC_sf"/>
</dbReference>
<accession>A0A7S1NSA7</accession>
<comment type="similarity">
    <text evidence="1">Belongs to the dynein light chain family.</text>
</comment>
<protein>
    <recommendedName>
        <fullName evidence="1">Dynein light chain</fullName>
    </recommendedName>
</protein>
<dbReference type="GO" id="GO:0005874">
    <property type="term" value="C:microtubule"/>
    <property type="evidence" value="ECO:0007669"/>
    <property type="project" value="UniProtKB-KW"/>
</dbReference>
<dbReference type="AlphaFoldDB" id="A0A7S1NSA7"/>
<keyword evidence="1" id="KW-0493">Microtubule</keyword>
<dbReference type="GO" id="GO:0007017">
    <property type="term" value="P:microtubule-based process"/>
    <property type="evidence" value="ECO:0007669"/>
    <property type="project" value="InterPro"/>
</dbReference>
<dbReference type="PANTHER" id="PTHR11886">
    <property type="entry name" value="DYNEIN LIGHT CHAIN"/>
    <property type="match status" value="1"/>
</dbReference>
<evidence type="ECO:0000256" key="1">
    <source>
        <dbReference type="RuleBase" id="RU365010"/>
    </source>
</evidence>
<keyword evidence="1" id="KW-0243">Dynein</keyword>
<sequence>MADEEELTEEQLARRKKAANRPVRKLTIKLNDMTDEMRDQVVEFAQQGLDDHKLYKDVAAHIKRMCDEKYGGTWHCIAGLHFGSNITHDAHTRINFYLDKLAFLVFKNGPPEKVEEGEEKKDGA</sequence>
<dbReference type="SUPFAM" id="SSF54648">
    <property type="entry name" value="DLC"/>
    <property type="match status" value="1"/>
</dbReference>
<evidence type="ECO:0000313" key="2">
    <source>
        <dbReference type="EMBL" id="CAD9039314.1"/>
    </source>
</evidence>
<dbReference type="InterPro" id="IPR001372">
    <property type="entry name" value="Dynein_light_chain_typ-1/2"/>
</dbReference>
<dbReference type="GO" id="GO:0045505">
    <property type="term" value="F:dynein intermediate chain binding"/>
    <property type="evidence" value="ECO:0007669"/>
    <property type="project" value="TreeGrafter"/>
</dbReference>